<protein>
    <submittedName>
        <fullName evidence="2">GNAT family N-acetyltransferase</fullName>
        <ecNumber evidence="2">2.3.-.-</ecNumber>
    </submittedName>
</protein>
<dbReference type="InterPro" id="IPR000182">
    <property type="entry name" value="GNAT_dom"/>
</dbReference>
<dbReference type="Pfam" id="PF00583">
    <property type="entry name" value="Acetyltransf_1"/>
    <property type="match status" value="1"/>
</dbReference>
<name>A0ABW7IIG8_9VIBR</name>
<dbReference type="PROSITE" id="PS51186">
    <property type="entry name" value="GNAT"/>
    <property type="match status" value="1"/>
</dbReference>
<dbReference type="GO" id="GO:0016746">
    <property type="term" value="F:acyltransferase activity"/>
    <property type="evidence" value="ECO:0007669"/>
    <property type="project" value="UniProtKB-KW"/>
</dbReference>
<dbReference type="InterPro" id="IPR016181">
    <property type="entry name" value="Acyl_CoA_acyltransferase"/>
</dbReference>
<evidence type="ECO:0000259" key="1">
    <source>
        <dbReference type="PROSITE" id="PS51186"/>
    </source>
</evidence>
<feature type="domain" description="N-acetyltransferase" evidence="1">
    <location>
        <begin position="3"/>
        <end position="143"/>
    </location>
</feature>
<keyword evidence="3" id="KW-1185">Reference proteome</keyword>
<dbReference type="CDD" id="cd04301">
    <property type="entry name" value="NAT_SF"/>
    <property type="match status" value="1"/>
</dbReference>
<comment type="caution">
    <text evidence="2">The sequence shown here is derived from an EMBL/GenBank/DDBJ whole genome shotgun (WGS) entry which is preliminary data.</text>
</comment>
<dbReference type="SUPFAM" id="SSF55729">
    <property type="entry name" value="Acyl-CoA N-acyltransferases (Nat)"/>
    <property type="match status" value="1"/>
</dbReference>
<reference evidence="2 3" key="1">
    <citation type="submission" date="2024-10" db="EMBL/GenBank/DDBJ databases">
        <authorList>
            <person name="Yibar A."/>
            <person name="Saticioglu I.B."/>
            <person name="Duman M."/>
            <person name="Ajmi N."/>
            <person name="Gurler F."/>
            <person name="Ay H."/>
            <person name="Onuk E."/>
            <person name="Guler S."/>
            <person name="Romalde J.L."/>
        </authorList>
    </citation>
    <scope>NUCLEOTIDE SEQUENCE [LARGE SCALE GENOMIC DNA]</scope>
    <source>
        <strain evidence="2 3">1-TCBS-B</strain>
    </source>
</reference>
<accession>A0ABW7IIG8</accession>
<evidence type="ECO:0000313" key="2">
    <source>
        <dbReference type="EMBL" id="MFH0261231.1"/>
    </source>
</evidence>
<keyword evidence="2" id="KW-0012">Acyltransferase</keyword>
<dbReference type="Gene3D" id="3.40.630.30">
    <property type="match status" value="1"/>
</dbReference>
<dbReference type="RefSeq" id="WP_394629187.1">
    <property type="nucleotide sequence ID" value="NZ_JBIHSF010000008.1"/>
</dbReference>
<dbReference type="EC" id="2.3.-.-" evidence="2"/>
<gene>
    <name evidence="2" type="ORF">ACGRH2_12570</name>
</gene>
<organism evidence="2 3">
    <name type="scientific">Vibrio barjaei</name>
    <dbReference type="NCBI Taxonomy" id="1676683"/>
    <lineage>
        <taxon>Bacteria</taxon>
        <taxon>Pseudomonadati</taxon>
        <taxon>Pseudomonadota</taxon>
        <taxon>Gammaproteobacteria</taxon>
        <taxon>Vibrionales</taxon>
        <taxon>Vibrionaceae</taxon>
        <taxon>Vibrio</taxon>
    </lineage>
</organism>
<proteinExistence type="predicted"/>
<keyword evidence="2" id="KW-0808">Transferase</keyword>
<sequence>MKYTERIATKDDYDFLYLLKKRAEYQAVHTVFGWHEPLQQELHRQEWQQARPMVIEVQGERVGCYLFQNKEVDCYLGRFFLLPEFQGLGIGSQILLSCIKRAKSKPLTLCHLQGNKVHHLYKRHSFTTLREDEHFVYMKREPDEINDL</sequence>
<evidence type="ECO:0000313" key="3">
    <source>
        <dbReference type="Proteomes" id="UP001607125"/>
    </source>
</evidence>
<dbReference type="EMBL" id="JBIHSF010000008">
    <property type="protein sequence ID" value="MFH0261231.1"/>
    <property type="molecule type" value="Genomic_DNA"/>
</dbReference>
<dbReference type="Proteomes" id="UP001607125">
    <property type="component" value="Unassembled WGS sequence"/>
</dbReference>